<dbReference type="CDD" id="cd17928">
    <property type="entry name" value="DEXDc_SecA"/>
    <property type="match status" value="1"/>
</dbReference>
<dbReference type="Proteomes" id="UP000224567">
    <property type="component" value="Unassembled WGS sequence"/>
</dbReference>
<dbReference type="GO" id="GO:0016020">
    <property type="term" value="C:membrane"/>
    <property type="evidence" value="ECO:0007669"/>
    <property type="project" value="InterPro"/>
</dbReference>
<feature type="domain" description="Helicase ATP-binding" evidence="10">
    <location>
        <begin position="166"/>
        <end position="341"/>
    </location>
</feature>
<dbReference type="InterPro" id="IPR036670">
    <property type="entry name" value="SecA_X-link_sf"/>
</dbReference>
<dbReference type="SUPFAM" id="SSF52540">
    <property type="entry name" value="P-loop containing nucleoside triphosphate hydrolases"/>
    <property type="match status" value="1"/>
</dbReference>
<reference evidence="13" key="2">
    <citation type="journal article" date="2017" name="J. Anim. Genet.">
        <title>Multiple reference genome sequences of hot pepper reveal the massive evolution of plant disease resistance genes by retroduplication.</title>
        <authorList>
            <person name="Kim S."/>
            <person name="Park J."/>
            <person name="Yeom S.-I."/>
            <person name="Kim Y.-M."/>
            <person name="Seo E."/>
            <person name="Kim K.-T."/>
            <person name="Kim M.-S."/>
            <person name="Lee J.M."/>
            <person name="Cheong K."/>
            <person name="Shin H.-S."/>
            <person name="Kim S.-B."/>
            <person name="Han K."/>
            <person name="Lee J."/>
            <person name="Park M."/>
            <person name="Lee H.-A."/>
            <person name="Lee H.-Y."/>
            <person name="Lee Y."/>
            <person name="Oh S."/>
            <person name="Lee J.H."/>
            <person name="Choi E."/>
            <person name="Choi E."/>
            <person name="Lee S.E."/>
            <person name="Jeon J."/>
            <person name="Kim H."/>
            <person name="Choi G."/>
            <person name="Song H."/>
            <person name="Lee J."/>
            <person name="Lee S.-C."/>
            <person name="Kwon J.-K."/>
            <person name="Lee H.-Y."/>
            <person name="Koo N."/>
            <person name="Hong Y."/>
            <person name="Kim R.W."/>
            <person name="Kang W.-H."/>
            <person name="Huh J.H."/>
            <person name="Kang B.-C."/>
            <person name="Yang T.-J."/>
            <person name="Lee Y.-H."/>
            <person name="Bennetzen J.L."/>
            <person name="Choi D."/>
        </authorList>
    </citation>
    <scope>NUCLEOTIDE SEQUENCE [LARGE SCALE GENOMIC DNA]</scope>
    <source>
        <strain evidence="13">cv. PBC81</strain>
    </source>
</reference>
<dbReference type="SUPFAM" id="SSF81767">
    <property type="entry name" value="Pre-protein crosslinking domain of SecA"/>
    <property type="match status" value="1"/>
</dbReference>
<dbReference type="GO" id="GO:0016464">
    <property type="term" value="F:chloroplast protein-transporting ATPase activity"/>
    <property type="evidence" value="ECO:0007669"/>
    <property type="project" value="UniProtKB-EC"/>
</dbReference>
<evidence type="ECO:0000256" key="6">
    <source>
        <dbReference type="ARBA" id="ARBA00022967"/>
    </source>
</evidence>
<evidence type="ECO:0000256" key="5">
    <source>
        <dbReference type="ARBA" id="ARBA00022927"/>
    </source>
</evidence>
<dbReference type="Gene3D" id="3.40.50.300">
    <property type="entry name" value="P-loop containing nucleotide triphosphate hydrolases"/>
    <property type="match status" value="1"/>
</dbReference>
<evidence type="ECO:0000256" key="9">
    <source>
        <dbReference type="ARBA" id="ARBA00034043"/>
    </source>
</evidence>
<keyword evidence="13" id="KW-1185">Reference proteome</keyword>
<dbReference type="Pfam" id="PF07517">
    <property type="entry name" value="SecA_DEAD"/>
    <property type="match status" value="1"/>
</dbReference>
<organism evidence="12 13">
    <name type="scientific">Capsicum baccatum</name>
    <name type="common">Peruvian pepper</name>
    <dbReference type="NCBI Taxonomy" id="33114"/>
    <lineage>
        <taxon>Eukaryota</taxon>
        <taxon>Viridiplantae</taxon>
        <taxon>Streptophyta</taxon>
        <taxon>Embryophyta</taxon>
        <taxon>Tracheophyta</taxon>
        <taxon>Spermatophyta</taxon>
        <taxon>Magnoliopsida</taxon>
        <taxon>eudicotyledons</taxon>
        <taxon>Gunneridae</taxon>
        <taxon>Pentapetalae</taxon>
        <taxon>asterids</taxon>
        <taxon>lamiids</taxon>
        <taxon>Solanales</taxon>
        <taxon>Solanaceae</taxon>
        <taxon>Solanoideae</taxon>
        <taxon>Capsiceae</taxon>
        <taxon>Capsicum</taxon>
    </lineage>
</organism>
<dbReference type="PROSITE" id="PS51196">
    <property type="entry name" value="SECA_MOTOR_DEAD"/>
    <property type="match status" value="1"/>
</dbReference>
<dbReference type="PRINTS" id="PR00906">
    <property type="entry name" value="SECA"/>
</dbReference>
<comment type="catalytic activity">
    <reaction evidence="9">
        <text>ATP + H2O + chloroplast-proteinSide 1 = ADP + phosphate + chloroplast-proteinSide 2.</text>
        <dbReference type="EC" id="7.4.2.4"/>
    </reaction>
</comment>
<dbReference type="GO" id="GO:0017038">
    <property type="term" value="P:protein import"/>
    <property type="evidence" value="ECO:0007669"/>
    <property type="project" value="InterPro"/>
</dbReference>
<dbReference type="Gene3D" id="3.90.1440.10">
    <property type="entry name" value="SecA, preprotein cross-linking domain"/>
    <property type="match status" value="1"/>
</dbReference>
<evidence type="ECO:0000256" key="8">
    <source>
        <dbReference type="ARBA" id="ARBA00023136"/>
    </source>
</evidence>
<keyword evidence="4" id="KW-0067">ATP-binding</keyword>
<proteinExistence type="predicted"/>
<dbReference type="SMART" id="SM00957">
    <property type="entry name" value="SecA_DEAD"/>
    <property type="match status" value="1"/>
</dbReference>
<dbReference type="SMART" id="SM00958">
    <property type="entry name" value="SecA_PP_bind"/>
    <property type="match status" value="1"/>
</dbReference>
<dbReference type="PANTHER" id="PTHR30612:SF0">
    <property type="entry name" value="CHLOROPLAST PROTEIN-TRANSPORTING ATPASE"/>
    <property type="match status" value="1"/>
</dbReference>
<dbReference type="GO" id="GO:0005524">
    <property type="term" value="F:ATP binding"/>
    <property type="evidence" value="ECO:0007669"/>
    <property type="project" value="UniProtKB-KW"/>
</dbReference>
<accession>A0A2G2XR49</accession>
<evidence type="ECO:0000256" key="1">
    <source>
        <dbReference type="ARBA" id="ARBA00012047"/>
    </source>
</evidence>
<keyword evidence="3" id="KW-0547">Nucleotide-binding</keyword>
<dbReference type="EMBL" id="MLFT02000001">
    <property type="protein sequence ID" value="PHT59831.1"/>
    <property type="molecule type" value="Genomic_DNA"/>
</dbReference>
<keyword evidence="8" id="KW-0472">Membrane</keyword>
<evidence type="ECO:0000259" key="11">
    <source>
        <dbReference type="PROSITE" id="PS51196"/>
    </source>
</evidence>
<keyword evidence="5" id="KW-0653">Protein transport</keyword>
<keyword evidence="7" id="KW-0811">Translocation</keyword>
<dbReference type="AlphaFoldDB" id="A0A2G2XR49"/>
<evidence type="ECO:0000256" key="4">
    <source>
        <dbReference type="ARBA" id="ARBA00022840"/>
    </source>
</evidence>
<dbReference type="PANTHER" id="PTHR30612">
    <property type="entry name" value="SECA INNER MEMBRANE COMPONENT OF SEC PROTEIN SECRETION SYSTEM"/>
    <property type="match status" value="1"/>
</dbReference>
<reference evidence="12 13" key="1">
    <citation type="journal article" date="2017" name="Genome Biol.">
        <title>New reference genome sequences of hot pepper reveal the massive evolution of plant disease-resistance genes by retroduplication.</title>
        <authorList>
            <person name="Kim S."/>
            <person name="Park J."/>
            <person name="Yeom S.I."/>
            <person name="Kim Y.M."/>
            <person name="Seo E."/>
            <person name="Kim K.T."/>
            <person name="Kim M.S."/>
            <person name="Lee J.M."/>
            <person name="Cheong K."/>
            <person name="Shin H.S."/>
            <person name="Kim S.B."/>
            <person name="Han K."/>
            <person name="Lee J."/>
            <person name="Park M."/>
            <person name="Lee H.A."/>
            <person name="Lee H.Y."/>
            <person name="Lee Y."/>
            <person name="Oh S."/>
            <person name="Lee J.H."/>
            <person name="Choi E."/>
            <person name="Choi E."/>
            <person name="Lee S.E."/>
            <person name="Jeon J."/>
            <person name="Kim H."/>
            <person name="Choi G."/>
            <person name="Song H."/>
            <person name="Lee J."/>
            <person name="Lee S.C."/>
            <person name="Kwon J.K."/>
            <person name="Lee H.Y."/>
            <person name="Koo N."/>
            <person name="Hong Y."/>
            <person name="Kim R.W."/>
            <person name="Kang W.H."/>
            <person name="Huh J.H."/>
            <person name="Kang B.C."/>
            <person name="Yang T.J."/>
            <person name="Lee Y.H."/>
            <person name="Bennetzen J.L."/>
            <person name="Choi D."/>
        </authorList>
    </citation>
    <scope>NUCLEOTIDE SEQUENCE [LARGE SCALE GENOMIC DNA]</scope>
    <source>
        <strain evidence="13">cv. PBC81</strain>
    </source>
</reference>
<dbReference type="OrthoDB" id="27934at2759"/>
<evidence type="ECO:0000256" key="2">
    <source>
        <dbReference type="ARBA" id="ARBA00022448"/>
    </source>
</evidence>
<name>A0A2G2XR49_CAPBA</name>
<evidence type="ECO:0000256" key="3">
    <source>
        <dbReference type="ARBA" id="ARBA00022741"/>
    </source>
</evidence>
<protein>
    <recommendedName>
        <fullName evidence="1">chloroplast protein-transporting ATPase</fullName>
        <ecNumber evidence="1">7.4.2.4</ecNumber>
    </recommendedName>
</protein>
<evidence type="ECO:0000256" key="7">
    <source>
        <dbReference type="ARBA" id="ARBA00023010"/>
    </source>
</evidence>
<evidence type="ECO:0000259" key="10">
    <source>
        <dbReference type="PROSITE" id="PS51192"/>
    </source>
</evidence>
<dbReference type="PROSITE" id="PS51192">
    <property type="entry name" value="HELICASE_ATP_BIND_1"/>
    <property type="match status" value="1"/>
</dbReference>
<dbReference type="EC" id="7.4.2.4" evidence="1"/>
<comment type="caution">
    <text evidence="12">The sequence shown here is derived from an EMBL/GenBank/DDBJ whole genome shotgun (WGS) entry which is preliminary data.</text>
</comment>
<dbReference type="InterPro" id="IPR027417">
    <property type="entry name" value="P-loop_NTPase"/>
</dbReference>
<keyword evidence="6" id="KW-1278">Translocase</keyword>
<feature type="domain" description="SecA family profile" evidence="11">
    <location>
        <begin position="80"/>
        <end position="447"/>
    </location>
</feature>
<dbReference type="FunFam" id="3.90.1440.10:FF:000003">
    <property type="entry name" value="Preprotein translocase SecA subunit"/>
    <property type="match status" value="1"/>
</dbReference>
<evidence type="ECO:0000313" key="12">
    <source>
        <dbReference type="EMBL" id="PHT59831.1"/>
    </source>
</evidence>
<dbReference type="STRING" id="33114.A0A2G2XR49"/>
<dbReference type="InterPro" id="IPR011130">
    <property type="entry name" value="SecA_preprotein_X-link_dom"/>
</dbReference>
<evidence type="ECO:0000313" key="13">
    <source>
        <dbReference type="Proteomes" id="UP000224567"/>
    </source>
</evidence>
<dbReference type="GO" id="GO:0006886">
    <property type="term" value="P:intracellular protein transport"/>
    <property type="evidence" value="ECO:0007669"/>
    <property type="project" value="InterPro"/>
</dbReference>
<dbReference type="InterPro" id="IPR011115">
    <property type="entry name" value="SecA_DEAD"/>
</dbReference>
<gene>
    <name evidence="12" type="ORF">CQW23_02194</name>
</gene>
<dbReference type="InterPro" id="IPR000185">
    <property type="entry name" value="SecA"/>
</dbReference>
<dbReference type="InterPro" id="IPR014001">
    <property type="entry name" value="Helicase_ATP-bd"/>
</dbReference>
<sequence length="447" mass="49718">MELVVSPPSVDWPATAVKRLSSFSNRHSSSDDKVRRVIGSRSWLHGGEKSLCSLGFEVKERRSRRIKRRVTSTVASLGGLLGGIFKSSDSGESTRQTYSPTVALINGMESEVSSLSDAQLREKTAALQERARGGDSLDSLLPEAFAVVREASKRVLGLRPFDVQLIGGMVLHKGEIAEMRTGEGKTLVAILPAYLNALTGKGVHVVTVNDYLARRDCEWVGQVPRFLGLKVGLIQRSYRRLPEGGKKRFSSSESTFIPARRFELDSMRQAPDFPRTTGQVIVSFTLQSVDELVVRNFNYCVIDEVDSILIDEARTPLIISGPAEKPSDQYYKAAKVAAAFERDIHYTVDEKQKNVLLTEQGYADAEEILDVKDLYDPRQQWASYILNAIKAKELFLKDVNYIIRGKEVLIVDEFTGRVMQALKSHDSTLVLPLHVKLPILALIIPIT</sequence>
<dbReference type="InterPro" id="IPR014018">
    <property type="entry name" value="SecA_motor_DEAD"/>
</dbReference>
<dbReference type="GO" id="GO:0006605">
    <property type="term" value="P:protein targeting"/>
    <property type="evidence" value="ECO:0007669"/>
    <property type="project" value="InterPro"/>
</dbReference>
<keyword evidence="2" id="KW-0813">Transport</keyword>